<proteinExistence type="predicted"/>
<keyword evidence="1" id="KW-0472">Membrane</keyword>
<dbReference type="NCBIfam" id="TIGR02896">
    <property type="entry name" value="spore_III_AF"/>
    <property type="match status" value="1"/>
</dbReference>
<feature type="transmembrane region" description="Helical" evidence="1">
    <location>
        <begin position="33"/>
        <end position="51"/>
    </location>
</feature>
<accession>A0A917ELN0</accession>
<dbReference type="RefSeq" id="WP_188386431.1">
    <property type="nucleotide sequence ID" value="NZ_BMFK01000001.1"/>
</dbReference>
<sequence length="207" mass="23804">MQFLTEWVNTIVVFILLATIITMLLPNSALQKYVKMVISLMLIVIILNPLFKLLKTDVNAILYSFDADTYLASNGLENQLDSKKKEIQEKGRAYILEEMAVRLKKQVKEEMLKKYGVELVSVQLEANEGTTEVKSHEDIQHIRVVVKPLKMKEGDSVQTVKEIVIDTEKPLEKEKQQQVSPEVTTFLATKWEVAEEQILISEERVKR</sequence>
<keyword evidence="1" id="KW-0812">Transmembrane</keyword>
<organism evidence="2 3">
    <name type="scientific">Priestia taiwanensis</name>
    <dbReference type="NCBI Taxonomy" id="1347902"/>
    <lineage>
        <taxon>Bacteria</taxon>
        <taxon>Bacillati</taxon>
        <taxon>Bacillota</taxon>
        <taxon>Bacilli</taxon>
        <taxon>Bacillales</taxon>
        <taxon>Bacillaceae</taxon>
        <taxon>Priestia</taxon>
    </lineage>
</organism>
<evidence type="ECO:0000313" key="3">
    <source>
        <dbReference type="Proteomes" id="UP000605259"/>
    </source>
</evidence>
<dbReference type="AlphaFoldDB" id="A0A917ELN0"/>
<dbReference type="EMBL" id="BMFK01000001">
    <property type="protein sequence ID" value="GGE53812.1"/>
    <property type="molecule type" value="Genomic_DNA"/>
</dbReference>
<name>A0A917ELN0_9BACI</name>
<dbReference type="InterPro" id="IPR014245">
    <property type="entry name" value="Spore_III_AF"/>
</dbReference>
<comment type="caution">
    <text evidence="2">The sequence shown here is derived from an EMBL/GenBank/DDBJ whole genome shotgun (WGS) entry which is preliminary data.</text>
</comment>
<evidence type="ECO:0000313" key="2">
    <source>
        <dbReference type="EMBL" id="GGE53812.1"/>
    </source>
</evidence>
<dbReference type="Pfam" id="PF09581">
    <property type="entry name" value="Spore_III_AF"/>
    <property type="match status" value="1"/>
</dbReference>
<gene>
    <name evidence="2" type="ORF">GCM10007140_00160</name>
</gene>
<protein>
    <submittedName>
        <fullName evidence="2">Stage III sporulation protein AF</fullName>
    </submittedName>
</protein>
<evidence type="ECO:0000256" key="1">
    <source>
        <dbReference type="SAM" id="Phobius"/>
    </source>
</evidence>
<reference evidence="2" key="2">
    <citation type="submission" date="2020-09" db="EMBL/GenBank/DDBJ databases">
        <authorList>
            <person name="Sun Q."/>
            <person name="Zhou Y."/>
        </authorList>
    </citation>
    <scope>NUCLEOTIDE SEQUENCE</scope>
    <source>
        <strain evidence="2">CGMCC 1.12698</strain>
    </source>
</reference>
<keyword evidence="3" id="KW-1185">Reference proteome</keyword>
<dbReference type="Proteomes" id="UP000605259">
    <property type="component" value="Unassembled WGS sequence"/>
</dbReference>
<reference evidence="2" key="1">
    <citation type="journal article" date="2014" name="Int. J. Syst. Evol. Microbiol.">
        <title>Complete genome sequence of Corynebacterium casei LMG S-19264T (=DSM 44701T), isolated from a smear-ripened cheese.</title>
        <authorList>
            <consortium name="US DOE Joint Genome Institute (JGI-PGF)"/>
            <person name="Walter F."/>
            <person name="Albersmeier A."/>
            <person name="Kalinowski J."/>
            <person name="Ruckert C."/>
        </authorList>
    </citation>
    <scope>NUCLEOTIDE SEQUENCE</scope>
    <source>
        <strain evidence="2">CGMCC 1.12698</strain>
    </source>
</reference>
<feature type="transmembrane region" description="Helical" evidence="1">
    <location>
        <begin position="7"/>
        <end position="27"/>
    </location>
</feature>
<keyword evidence="1" id="KW-1133">Transmembrane helix</keyword>